<name>A0A443I6S8_BYSSP</name>
<keyword evidence="6" id="KW-1185">Reference proteome</keyword>
<evidence type="ECO:0000256" key="1">
    <source>
        <dbReference type="ARBA" id="ARBA00006066"/>
    </source>
</evidence>
<evidence type="ECO:0000313" key="5">
    <source>
        <dbReference type="EMBL" id="RWQ99758.1"/>
    </source>
</evidence>
<dbReference type="GO" id="GO:0006506">
    <property type="term" value="P:GPI anchor biosynthetic process"/>
    <property type="evidence" value="ECO:0007669"/>
    <property type="project" value="UniProtKB-UniPathway"/>
</dbReference>
<evidence type="ECO:0000256" key="3">
    <source>
        <dbReference type="SAM" id="MobiDB-lite"/>
    </source>
</evidence>
<feature type="signal peptide" evidence="4">
    <location>
        <begin position="1"/>
        <end position="27"/>
    </location>
</feature>
<dbReference type="EMBL" id="RCNU01000001">
    <property type="protein sequence ID" value="RWQ99758.1"/>
    <property type="molecule type" value="Genomic_DNA"/>
</dbReference>
<gene>
    <name evidence="5" type="ORF">C8Q69DRAFT_503273</name>
</gene>
<feature type="region of interest" description="Disordered" evidence="3">
    <location>
        <begin position="144"/>
        <end position="164"/>
    </location>
</feature>
<dbReference type="EC" id="3.5.1.89" evidence="2"/>
<comment type="similarity">
    <text evidence="1">Belongs to the PIGL family.</text>
</comment>
<evidence type="ECO:0000256" key="2">
    <source>
        <dbReference type="ARBA" id="ARBA00012176"/>
    </source>
</evidence>
<reference evidence="5 6" key="1">
    <citation type="journal article" date="2018" name="Front. Microbiol.">
        <title>Genomic and genetic insights into a cosmopolitan fungus, Paecilomyces variotii (Eurotiales).</title>
        <authorList>
            <person name="Urquhart A.S."/>
            <person name="Mondo S.J."/>
            <person name="Makela M.R."/>
            <person name="Hane J.K."/>
            <person name="Wiebenga A."/>
            <person name="He G."/>
            <person name="Mihaltcheva S."/>
            <person name="Pangilinan J."/>
            <person name="Lipzen A."/>
            <person name="Barry K."/>
            <person name="de Vries R.P."/>
            <person name="Grigoriev I.V."/>
            <person name="Idnurm A."/>
        </authorList>
    </citation>
    <scope>NUCLEOTIDE SEQUENCE [LARGE SCALE GENOMIC DNA]</scope>
    <source>
        <strain evidence="5 6">CBS 101075</strain>
    </source>
</reference>
<feature type="compositionally biased region" description="Low complexity" evidence="3">
    <location>
        <begin position="144"/>
        <end position="154"/>
    </location>
</feature>
<dbReference type="GO" id="GO:0005783">
    <property type="term" value="C:endoplasmic reticulum"/>
    <property type="evidence" value="ECO:0007669"/>
    <property type="project" value="TreeGrafter"/>
</dbReference>
<dbReference type="InterPro" id="IPR024078">
    <property type="entry name" value="LmbE-like_dom_sf"/>
</dbReference>
<dbReference type="InterPro" id="IPR003737">
    <property type="entry name" value="GlcNAc_PI_deacetylase-related"/>
</dbReference>
<dbReference type="PANTHER" id="PTHR12993:SF11">
    <property type="entry name" value="N-ACETYLGLUCOSAMINYL-PHOSPHATIDYLINOSITOL DE-N-ACETYLASE"/>
    <property type="match status" value="1"/>
</dbReference>
<dbReference type="STRING" id="264951.A0A443I6S8"/>
<evidence type="ECO:0000313" key="6">
    <source>
        <dbReference type="Proteomes" id="UP000283841"/>
    </source>
</evidence>
<dbReference type="Gene3D" id="3.40.50.10320">
    <property type="entry name" value="LmbE-like"/>
    <property type="match status" value="1"/>
</dbReference>
<dbReference type="AlphaFoldDB" id="A0A443I6S8"/>
<dbReference type="VEuPathDB" id="FungiDB:C8Q69DRAFT_503273"/>
<organism evidence="5 6">
    <name type="scientific">Byssochlamys spectabilis</name>
    <name type="common">Paecilomyces variotii</name>
    <dbReference type="NCBI Taxonomy" id="264951"/>
    <lineage>
        <taxon>Eukaryota</taxon>
        <taxon>Fungi</taxon>
        <taxon>Dikarya</taxon>
        <taxon>Ascomycota</taxon>
        <taxon>Pezizomycotina</taxon>
        <taxon>Eurotiomycetes</taxon>
        <taxon>Eurotiomycetidae</taxon>
        <taxon>Eurotiales</taxon>
        <taxon>Thermoascaceae</taxon>
        <taxon>Paecilomyces</taxon>
    </lineage>
</organism>
<dbReference type="PANTHER" id="PTHR12993">
    <property type="entry name" value="N-ACETYLGLUCOSAMINYL-PHOSPHATIDYLINOSITOL DE-N-ACETYLASE-RELATED"/>
    <property type="match status" value="1"/>
</dbReference>
<dbReference type="GO" id="GO:0000225">
    <property type="term" value="F:N-acetylglucosaminylphosphatidylinositol deacetylase activity"/>
    <property type="evidence" value="ECO:0007669"/>
    <property type="project" value="UniProtKB-EC"/>
</dbReference>
<dbReference type="RefSeq" id="XP_028489403.1">
    <property type="nucleotide sequence ID" value="XM_028632475.1"/>
</dbReference>
<dbReference type="GeneID" id="39601752"/>
<dbReference type="Proteomes" id="UP000283841">
    <property type="component" value="Unassembled WGS sequence"/>
</dbReference>
<keyword evidence="4" id="KW-0732">Signal</keyword>
<dbReference type="UniPathway" id="UPA00196"/>
<dbReference type="Pfam" id="PF02585">
    <property type="entry name" value="PIG-L"/>
    <property type="match status" value="1"/>
</dbReference>
<dbReference type="SUPFAM" id="SSF102588">
    <property type="entry name" value="LmbE-like"/>
    <property type="match status" value="1"/>
</dbReference>
<dbReference type="GO" id="GO:0016020">
    <property type="term" value="C:membrane"/>
    <property type="evidence" value="ECO:0007669"/>
    <property type="project" value="GOC"/>
</dbReference>
<accession>A0A443I6S8</accession>
<sequence>MSTSTLYTLALTLPLVLIFWTLSSTSGSPFGSSFPRLYNKRICLLIAHPDDEAMFFAPALLALTKPALGNHVKILCLSTGDADGLGHIRQKELQKSAQHLGLRSESDVFIVDNPAQFPDSMSKTWSENDIASLLASAFAPNISSSTPSANGSSSSRRKQNTSDNDAPFATIDVLITFDKHGISNHPNHRSLYYGALAFLRTLMKGKTGYSCPVTLYTLSTTNIVRKYAGVLDAPVTMLVGALSNLRSALGGSRSGKSRSSTGGGATAPERLLFVSNVNEWLRAQGSMVKAHKSQMVWFRWGWITIGRYMVVNDLRKEKI</sequence>
<proteinExistence type="inferred from homology"/>
<evidence type="ECO:0000256" key="4">
    <source>
        <dbReference type="SAM" id="SignalP"/>
    </source>
</evidence>
<feature type="chain" id="PRO_5019127279" description="N-acetylglucosaminylphosphatidylinositol deacetylase" evidence="4">
    <location>
        <begin position="28"/>
        <end position="319"/>
    </location>
</feature>
<protein>
    <recommendedName>
        <fullName evidence="2">N-acetylglucosaminylphosphatidylinositol deacetylase</fullName>
        <ecNumber evidence="2">3.5.1.89</ecNumber>
    </recommendedName>
</protein>
<comment type="caution">
    <text evidence="5">The sequence shown here is derived from an EMBL/GenBank/DDBJ whole genome shotgun (WGS) entry which is preliminary data.</text>
</comment>